<dbReference type="HOGENOM" id="CLU_891002_0_0_10"/>
<dbReference type="Gene3D" id="3.20.20.150">
    <property type="entry name" value="Divalent-metal-dependent TIM barrel enzymes"/>
    <property type="match status" value="1"/>
</dbReference>
<evidence type="ECO:0000313" key="3">
    <source>
        <dbReference type="Proteomes" id="UP000006044"/>
    </source>
</evidence>
<evidence type="ECO:0000313" key="2">
    <source>
        <dbReference type="EMBL" id="EJZ66131.1"/>
    </source>
</evidence>
<comment type="caution">
    <text evidence="2">The sequence shown here is derived from an EMBL/GenBank/DDBJ whole genome shotgun (WGS) entry which is preliminary data.</text>
</comment>
<keyword evidence="3" id="KW-1185">Reference proteome</keyword>
<dbReference type="eggNOG" id="COG1082">
    <property type="taxonomic scope" value="Bacteria"/>
</dbReference>
<dbReference type="PATRIC" id="fig|742726.3.peg.308"/>
<protein>
    <recommendedName>
        <fullName evidence="1">Xylose isomerase-like TIM barrel domain-containing protein</fullName>
    </recommendedName>
</protein>
<dbReference type="SUPFAM" id="SSF51658">
    <property type="entry name" value="Xylose isomerase-like"/>
    <property type="match status" value="1"/>
</dbReference>
<reference evidence="2 3" key="1">
    <citation type="submission" date="2012-08" db="EMBL/GenBank/DDBJ databases">
        <title>The Genome Sequence of Barnesiella intestinihominis YIT 11860.</title>
        <authorList>
            <consortium name="The Broad Institute Genome Sequencing Platform"/>
            <person name="Earl A."/>
            <person name="Ward D."/>
            <person name="Feldgarden M."/>
            <person name="Gevers D."/>
            <person name="Morotomi M."/>
            <person name="Walker B."/>
            <person name="Young S.K."/>
            <person name="Zeng Q."/>
            <person name="Gargeya S."/>
            <person name="Fitzgerald M."/>
            <person name="Haas B."/>
            <person name="Abouelleil A."/>
            <person name="Alvarado L."/>
            <person name="Arachchi H.M."/>
            <person name="Berlin A.M."/>
            <person name="Chapman S.B."/>
            <person name="Goldberg J."/>
            <person name="Griggs A."/>
            <person name="Gujja S."/>
            <person name="Hansen M."/>
            <person name="Howarth C."/>
            <person name="Imamovic A."/>
            <person name="Larimer J."/>
            <person name="McCowen C."/>
            <person name="Montmayeur A."/>
            <person name="Murphy C."/>
            <person name="Neiman D."/>
            <person name="Pearson M."/>
            <person name="Priest M."/>
            <person name="Roberts A."/>
            <person name="Saif S."/>
            <person name="Shea T."/>
            <person name="Sisk P."/>
            <person name="Sykes S."/>
            <person name="Wortman J."/>
            <person name="Nusbaum C."/>
            <person name="Birren B."/>
        </authorList>
    </citation>
    <scope>NUCLEOTIDE SEQUENCE [LARGE SCALE GENOMIC DNA]</scope>
    <source>
        <strain evidence="2 3">YIT 11860</strain>
    </source>
</reference>
<proteinExistence type="predicted"/>
<dbReference type="PANTHER" id="PTHR12110:SF53">
    <property type="entry name" value="BLR5974 PROTEIN"/>
    <property type="match status" value="1"/>
</dbReference>
<dbReference type="InterPro" id="IPR036237">
    <property type="entry name" value="Xyl_isomerase-like_sf"/>
</dbReference>
<evidence type="ECO:0000259" key="1">
    <source>
        <dbReference type="Pfam" id="PF01261"/>
    </source>
</evidence>
<dbReference type="STRING" id="742726.HMPREF9448_00306"/>
<dbReference type="Proteomes" id="UP000006044">
    <property type="component" value="Unassembled WGS sequence"/>
</dbReference>
<name>K0X6Y9_9BACT</name>
<dbReference type="EMBL" id="ADLE01000001">
    <property type="protein sequence ID" value="EJZ66131.1"/>
    <property type="molecule type" value="Genomic_DNA"/>
</dbReference>
<dbReference type="OrthoDB" id="9801960at2"/>
<gene>
    <name evidence="2" type="ORF">HMPREF9448_00306</name>
</gene>
<organism evidence="2 3">
    <name type="scientific">Barnesiella intestinihominis YIT 11860</name>
    <dbReference type="NCBI Taxonomy" id="742726"/>
    <lineage>
        <taxon>Bacteria</taxon>
        <taxon>Pseudomonadati</taxon>
        <taxon>Bacteroidota</taxon>
        <taxon>Bacteroidia</taxon>
        <taxon>Bacteroidales</taxon>
        <taxon>Barnesiellaceae</taxon>
        <taxon>Barnesiella</taxon>
    </lineage>
</organism>
<dbReference type="InterPro" id="IPR013022">
    <property type="entry name" value="Xyl_isomerase-like_TIM-brl"/>
</dbReference>
<dbReference type="InterPro" id="IPR050312">
    <property type="entry name" value="IolE/XylAMocC-like"/>
</dbReference>
<dbReference type="RefSeq" id="WP_008860805.1">
    <property type="nucleotide sequence ID" value="NZ_CAXSNY010000002.1"/>
</dbReference>
<dbReference type="AlphaFoldDB" id="K0X6Y9"/>
<accession>K0X6Y9</accession>
<feature type="domain" description="Xylose isomerase-like TIM barrel" evidence="1">
    <location>
        <begin position="47"/>
        <end position="288"/>
    </location>
</feature>
<dbReference type="GeneID" id="77847663"/>
<sequence>MFTQIKNFLVLLMVITIAFPSACKTKYPPLRIGNSIGIKDMNYERLKAMKDAGIDCIEITTGGFISTKKPKTDAEITELLTRTKLAADSAGIEIWSIHMPFGKDIDISQTDEKIRKNSVALHMKVLEFCKIIQPKIILFHPSWYLGHNERNERIAQLVRSVNELNPKVKELGAKMVIENMLGYELVRNEQHERPLGRTVEEVKLIMKQLPKNVYSAIDMNHIDNPELLIQAMGKRLKSVHIADGDGRHECHYMPNPCSGKGDNNWIKILKELYKAGYTGPFMYEVKTSEYKEFKDLYNCYQNLYQNFIDSNK</sequence>
<dbReference type="Pfam" id="PF01261">
    <property type="entry name" value="AP_endonuc_2"/>
    <property type="match status" value="1"/>
</dbReference>
<dbReference type="PANTHER" id="PTHR12110">
    <property type="entry name" value="HYDROXYPYRUVATE ISOMERASE"/>
    <property type="match status" value="1"/>
</dbReference>